<dbReference type="PANTHER" id="PTHR15243:SF0">
    <property type="entry name" value="SERINE_THREONINE-PROTEIN KINASE 19"/>
    <property type="match status" value="1"/>
</dbReference>
<accession>A0ABR1PNE3</accession>
<sequence>MATPYLVGWSANANAFSWISSGFSVAKTEMTGDNYGCNGKPGDHFCLWKEQGQTAYTGPNDSMSSRLKSILKNPNRVHKKKPAAPRRTSSGGNSTTTNNNRSARSSPSSSSWSDSLPRTKPGATRPQKVDDEEDFFQDKLDDTGLVQALATDLTLRDVPQAMRYSRERMFTPMPDQPSSLGLSSTRVAEVLGARRVLPPVVTVAHLQALLRSPTAVDREAAELSRAGALRKVVVLRRGRDGGVGELLVAAADLERLVEASGAEGALDEGTREAFCRWLGDNPAALKVCAGDAALDASNVDQLVRAGFLTTALDRDVGSVTSIFARPEDRGTNISLAAVSRAAAGSIDAVGGQGAVHASGGSGARSGGSVGTRQGGPSVDLSLAVPGQGPYLKLVSAALSRLTAILTKSAYREMPETLLRERWDGGVAKQESKQHASKRERREFAGVLPARTRKWRDFHGMTFEWILHEAVGAGLAEVFETGSVGRGVRLL</sequence>
<feature type="region of interest" description="Disordered" evidence="2">
    <location>
        <begin position="72"/>
        <end position="130"/>
    </location>
</feature>
<organism evidence="3 4">
    <name type="scientific">Diaporthe eres</name>
    <name type="common">Phomopsis oblonga</name>
    <dbReference type="NCBI Taxonomy" id="83184"/>
    <lineage>
        <taxon>Eukaryota</taxon>
        <taxon>Fungi</taxon>
        <taxon>Dikarya</taxon>
        <taxon>Ascomycota</taxon>
        <taxon>Pezizomycotina</taxon>
        <taxon>Sordariomycetes</taxon>
        <taxon>Sordariomycetidae</taxon>
        <taxon>Diaporthales</taxon>
        <taxon>Diaporthaceae</taxon>
        <taxon>Diaporthe</taxon>
        <taxon>Diaporthe eres species complex</taxon>
    </lineage>
</organism>
<proteinExistence type="inferred from homology"/>
<keyword evidence="4" id="KW-1185">Reference proteome</keyword>
<dbReference type="PANTHER" id="PTHR15243">
    <property type="entry name" value="SERINE/THREONINE-PROTEIN KINASE 19"/>
    <property type="match status" value="1"/>
</dbReference>
<evidence type="ECO:0008006" key="5">
    <source>
        <dbReference type="Google" id="ProtNLM"/>
    </source>
</evidence>
<comment type="caution">
    <text evidence="3">The sequence shown here is derived from an EMBL/GenBank/DDBJ whole genome shotgun (WGS) entry which is preliminary data.</text>
</comment>
<feature type="compositionally biased region" description="Low complexity" evidence="2">
    <location>
        <begin position="86"/>
        <end position="115"/>
    </location>
</feature>
<evidence type="ECO:0000256" key="2">
    <source>
        <dbReference type="SAM" id="MobiDB-lite"/>
    </source>
</evidence>
<dbReference type="InterPro" id="IPR018865">
    <property type="entry name" value="STK19-like"/>
</dbReference>
<protein>
    <recommendedName>
        <fullName evidence="5">Serine-threonine protein kinase 19</fullName>
    </recommendedName>
</protein>
<gene>
    <name evidence="3" type="ORF">SLS63_000837</name>
</gene>
<name>A0ABR1PNE3_DIAER</name>
<feature type="compositionally biased region" description="Basic residues" evidence="2">
    <location>
        <begin position="75"/>
        <end position="84"/>
    </location>
</feature>
<feature type="compositionally biased region" description="Gly residues" evidence="2">
    <location>
        <begin position="359"/>
        <end position="373"/>
    </location>
</feature>
<evidence type="ECO:0000256" key="1">
    <source>
        <dbReference type="ARBA" id="ARBA00093458"/>
    </source>
</evidence>
<dbReference type="Pfam" id="PF10494">
    <property type="entry name" value="Stk19"/>
    <property type="match status" value="1"/>
</dbReference>
<dbReference type="Proteomes" id="UP001430848">
    <property type="component" value="Unassembled WGS sequence"/>
</dbReference>
<reference evidence="3 4" key="1">
    <citation type="submission" date="2024-02" db="EMBL/GenBank/DDBJ databases">
        <title>De novo assembly and annotation of 12 fungi associated with fruit tree decline syndrome in Ontario, Canada.</title>
        <authorList>
            <person name="Sulman M."/>
            <person name="Ellouze W."/>
            <person name="Ilyukhin E."/>
        </authorList>
    </citation>
    <scope>NUCLEOTIDE SEQUENCE [LARGE SCALE GENOMIC DNA]</scope>
    <source>
        <strain evidence="3 4">M169</strain>
    </source>
</reference>
<comment type="similarity">
    <text evidence="1">Belongs to the STK19 family.</text>
</comment>
<evidence type="ECO:0000313" key="3">
    <source>
        <dbReference type="EMBL" id="KAK7741284.1"/>
    </source>
</evidence>
<dbReference type="EMBL" id="JAKNSF020000002">
    <property type="protein sequence ID" value="KAK7741284.1"/>
    <property type="molecule type" value="Genomic_DNA"/>
</dbReference>
<feature type="region of interest" description="Disordered" evidence="2">
    <location>
        <begin position="354"/>
        <end position="374"/>
    </location>
</feature>
<evidence type="ECO:0000313" key="4">
    <source>
        <dbReference type="Proteomes" id="UP001430848"/>
    </source>
</evidence>